<dbReference type="InterPro" id="IPR001279">
    <property type="entry name" value="Metallo-B-lactamas"/>
</dbReference>
<dbReference type="InterPro" id="IPR036866">
    <property type="entry name" value="RibonucZ/Hydroxyglut_hydro"/>
</dbReference>
<gene>
    <name evidence="2" type="ORF">FHU39_002487</name>
</gene>
<organism evidence="2 3">
    <name type="scientific">Flexivirga oryzae</name>
    <dbReference type="NCBI Taxonomy" id="1794944"/>
    <lineage>
        <taxon>Bacteria</taxon>
        <taxon>Bacillati</taxon>
        <taxon>Actinomycetota</taxon>
        <taxon>Actinomycetes</taxon>
        <taxon>Micrococcales</taxon>
        <taxon>Dermacoccaceae</taxon>
        <taxon>Flexivirga</taxon>
    </lineage>
</organism>
<keyword evidence="3" id="KW-1185">Reference proteome</keyword>
<proteinExistence type="predicted"/>
<dbReference type="SUPFAM" id="SSF56281">
    <property type="entry name" value="Metallo-hydrolase/oxidoreductase"/>
    <property type="match status" value="1"/>
</dbReference>
<feature type="domain" description="Metallo-beta-lactamase" evidence="1">
    <location>
        <begin position="69"/>
        <end position="238"/>
    </location>
</feature>
<name>A0A839N8N6_9MICO</name>
<dbReference type="Gene3D" id="3.60.15.10">
    <property type="entry name" value="Ribonuclease Z/Hydroxyacylglutathione hydrolase-like"/>
    <property type="match status" value="1"/>
</dbReference>
<dbReference type="RefSeq" id="WP_183320654.1">
    <property type="nucleotide sequence ID" value="NZ_JACHVQ010000001.1"/>
</dbReference>
<dbReference type="Proteomes" id="UP000559182">
    <property type="component" value="Unassembled WGS sequence"/>
</dbReference>
<comment type="caution">
    <text evidence="2">The sequence shown here is derived from an EMBL/GenBank/DDBJ whole genome shotgun (WGS) entry which is preliminary data.</text>
</comment>
<sequence length="269" mass="29009">MITCATCAVEYDEAAADRDCPICADERQYLPVGGQLWTDLAKLAADGNRVEVLDLRPGLTGLRTEVGIGQTGLLVQTPEGNLLWDPPGFLDEEAVAAVAERGGIRWIAASHPHMFGVQLQWSAAFDDAPVYVNAADTQWLGLRGAAITEWTDELHLADGLTLHRVGGHFPGSAVAHWSAGADGRGTLLSGDTIMPNPDHRTVSFMRSYPNLIPLSGNVVLRIAERVKPLAFDEIWNNFGVAVPTDAAAAVQRSAQRHAAWVRGDFDHLT</sequence>
<reference evidence="2 3" key="1">
    <citation type="submission" date="2020-08" db="EMBL/GenBank/DDBJ databases">
        <title>Sequencing the genomes of 1000 actinobacteria strains.</title>
        <authorList>
            <person name="Klenk H.-P."/>
        </authorList>
    </citation>
    <scope>NUCLEOTIDE SEQUENCE [LARGE SCALE GENOMIC DNA]</scope>
    <source>
        <strain evidence="2 3">DSM 105369</strain>
    </source>
</reference>
<evidence type="ECO:0000313" key="3">
    <source>
        <dbReference type="Proteomes" id="UP000559182"/>
    </source>
</evidence>
<dbReference type="AlphaFoldDB" id="A0A839N8N6"/>
<dbReference type="SMART" id="SM00849">
    <property type="entry name" value="Lactamase_B"/>
    <property type="match status" value="1"/>
</dbReference>
<evidence type="ECO:0000259" key="1">
    <source>
        <dbReference type="SMART" id="SM00849"/>
    </source>
</evidence>
<dbReference type="PANTHER" id="PTHR36839:SF1">
    <property type="entry name" value="METALLO-BETA-LACTAMASE FAMILY PROTEIN (AFU_ORTHOLOGUE AFUA_5G12770)"/>
    <property type="match status" value="1"/>
</dbReference>
<dbReference type="PANTHER" id="PTHR36839">
    <property type="entry name" value="METALLO-BETA-LACTAMASE FAMILY PROTEIN (AFU_ORTHOLOGUE AFUA_5G12770)"/>
    <property type="match status" value="1"/>
</dbReference>
<protein>
    <recommendedName>
        <fullName evidence="1">Metallo-beta-lactamase domain-containing protein</fullName>
    </recommendedName>
</protein>
<evidence type="ECO:0000313" key="2">
    <source>
        <dbReference type="EMBL" id="MBB2892503.1"/>
    </source>
</evidence>
<accession>A0A839N8N6</accession>
<dbReference type="EMBL" id="JACHVQ010000001">
    <property type="protein sequence ID" value="MBB2892503.1"/>
    <property type="molecule type" value="Genomic_DNA"/>
</dbReference>